<feature type="transmembrane region" description="Helical" evidence="1">
    <location>
        <begin position="208"/>
        <end position="231"/>
    </location>
</feature>
<keyword evidence="1" id="KW-0812">Transmembrane</keyword>
<keyword evidence="3" id="KW-1185">Reference proteome</keyword>
<proteinExistence type="predicted"/>
<sequence>MYYLKKKNIIFIVFFICLNLFAFSFLVYTVHQKQLSELSNGLYTRNYVVFNDNEPQKYIENLNNNNECRVFIEYNDVFRFFAQKNEKWKPPMQKGSFFSENIKGRKAVVGKEMVKHIKKYNGKDYISFQEEDYEVIGVMGASFVSRADYLILLQGEKIPTTGRMKVIVDSNGKSTINKMVNDITKEYKKTSYVQGISKGLYKTANTTFFYRLLSIDSFLLIICSIFIYLRYWYEKEKVTMYVMFLLGIPRKTIIGENIKKISLNVLIASFIANIIFLLKDNISFHIIKEIVFVDIFFLISSCIFALIFMIKAPIDNVFGK</sequence>
<protein>
    <recommendedName>
        <fullName evidence="4">MacB-like periplasmic core domain-containing protein</fullName>
    </recommendedName>
</protein>
<evidence type="ECO:0000313" key="3">
    <source>
        <dbReference type="Proteomes" id="UP001144612"/>
    </source>
</evidence>
<evidence type="ECO:0008006" key="4">
    <source>
        <dbReference type="Google" id="ProtNLM"/>
    </source>
</evidence>
<dbReference type="EMBL" id="JAPQFJ010000001">
    <property type="protein sequence ID" value="MCY6957270.1"/>
    <property type="molecule type" value="Genomic_DNA"/>
</dbReference>
<feature type="transmembrane region" description="Helical" evidence="1">
    <location>
        <begin position="261"/>
        <end position="278"/>
    </location>
</feature>
<comment type="caution">
    <text evidence="2">The sequence shown here is derived from an EMBL/GenBank/DDBJ whole genome shotgun (WGS) entry which is preliminary data.</text>
</comment>
<organism evidence="2 3">
    <name type="scientific">Clostridium brassicae</name>
    <dbReference type="NCBI Taxonomy" id="2999072"/>
    <lineage>
        <taxon>Bacteria</taxon>
        <taxon>Bacillati</taxon>
        <taxon>Bacillota</taxon>
        <taxon>Clostridia</taxon>
        <taxon>Eubacteriales</taxon>
        <taxon>Clostridiaceae</taxon>
        <taxon>Clostridium</taxon>
    </lineage>
</organism>
<keyword evidence="1" id="KW-1133">Transmembrane helix</keyword>
<accession>A0ABT4D4R2</accession>
<gene>
    <name evidence="2" type="ORF">OW729_01480</name>
</gene>
<evidence type="ECO:0000256" key="1">
    <source>
        <dbReference type="SAM" id="Phobius"/>
    </source>
</evidence>
<dbReference type="Proteomes" id="UP001144612">
    <property type="component" value="Unassembled WGS sequence"/>
</dbReference>
<evidence type="ECO:0000313" key="2">
    <source>
        <dbReference type="EMBL" id="MCY6957270.1"/>
    </source>
</evidence>
<keyword evidence="1" id="KW-0472">Membrane</keyword>
<feature type="transmembrane region" description="Helical" evidence="1">
    <location>
        <begin position="9"/>
        <end position="30"/>
    </location>
</feature>
<reference evidence="2" key="1">
    <citation type="submission" date="2022-12" db="EMBL/GenBank/DDBJ databases">
        <title>Clostridium sp. nov., isolated from industrial wastewater.</title>
        <authorList>
            <person name="Jiayan W."/>
        </authorList>
    </citation>
    <scope>NUCLEOTIDE SEQUENCE</scope>
    <source>
        <strain evidence="2">ZC22-4</strain>
    </source>
</reference>
<dbReference type="RefSeq" id="WP_268059625.1">
    <property type="nucleotide sequence ID" value="NZ_JAPQFJ010000001.1"/>
</dbReference>
<name>A0ABT4D4R2_9CLOT</name>
<feature type="transmembrane region" description="Helical" evidence="1">
    <location>
        <begin position="290"/>
        <end position="310"/>
    </location>
</feature>